<dbReference type="NCBIfam" id="TIGR02420">
    <property type="entry name" value="dksA"/>
    <property type="match status" value="1"/>
</dbReference>
<evidence type="ECO:0000256" key="4">
    <source>
        <dbReference type="ARBA" id="ARBA00022833"/>
    </source>
</evidence>
<keyword evidence="4 5" id="KW-0862">Zinc</keyword>
<feature type="zinc finger region" description="dksA C4-type" evidence="6">
    <location>
        <begin position="83"/>
        <end position="107"/>
    </location>
</feature>
<dbReference type="Proteomes" id="UP000614424">
    <property type="component" value="Unassembled WGS sequence"/>
</dbReference>
<comment type="caution">
    <text evidence="10">The sequence shown here is derived from an EMBL/GenBank/DDBJ whole genome shotgun (WGS) entry which is preliminary data.</text>
</comment>
<dbReference type="InterPro" id="IPR048489">
    <property type="entry name" value="DksA_N"/>
</dbReference>
<dbReference type="InterPro" id="IPR020458">
    <property type="entry name" value="Znf_DskA_TraR_CS"/>
</dbReference>
<evidence type="ECO:0000259" key="8">
    <source>
        <dbReference type="Pfam" id="PF01258"/>
    </source>
</evidence>
<dbReference type="PROSITE" id="PS51128">
    <property type="entry name" value="ZF_DKSA_2"/>
    <property type="match status" value="1"/>
</dbReference>
<comment type="subcellular location">
    <subcellularLocation>
        <location evidence="5">Cytoplasm</location>
    </subcellularLocation>
</comment>
<gene>
    <name evidence="5 10" type="primary">dksA</name>
    <name evidence="10" type="ORF">H8E41_10780</name>
</gene>
<dbReference type="EMBL" id="JACNJZ010000155">
    <property type="protein sequence ID" value="MBC8318379.1"/>
    <property type="molecule type" value="Genomic_DNA"/>
</dbReference>
<accession>A0A8J6TCR6</accession>
<reference evidence="10 11" key="1">
    <citation type="submission" date="2020-08" db="EMBL/GenBank/DDBJ databases">
        <title>Bridging the membrane lipid divide: bacteria of the FCB group superphylum have the potential to synthesize archaeal ether lipids.</title>
        <authorList>
            <person name="Villanueva L."/>
            <person name="Von Meijenfeldt F.A.B."/>
            <person name="Westbye A.B."/>
            <person name="Yadav S."/>
            <person name="Hopmans E.C."/>
            <person name="Dutilh B.E."/>
            <person name="Sinninghe Damste J.S."/>
        </authorList>
    </citation>
    <scope>NUCLEOTIDE SEQUENCE [LARGE SCALE GENOMIC DNA]</scope>
    <source>
        <strain evidence="10">NIOZ-UU47</strain>
    </source>
</reference>
<feature type="binding site" evidence="5">
    <location>
        <position position="104"/>
    </location>
    <ligand>
        <name>Zn(2+)</name>
        <dbReference type="ChEBI" id="CHEBI:29105"/>
    </ligand>
</feature>
<dbReference type="HAMAP" id="MF_00926">
    <property type="entry name" value="DksA"/>
    <property type="match status" value="1"/>
</dbReference>
<comment type="function">
    <text evidence="5">Transcription factor that acts by binding directly to the RNA polymerase (RNAP). Required for negative regulation of rRNA expression and positive regulation of several amino acid biosynthesis promoters.</text>
</comment>
<evidence type="ECO:0000313" key="10">
    <source>
        <dbReference type="EMBL" id="MBC8318379.1"/>
    </source>
</evidence>
<dbReference type="PROSITE" id="PS01102">
    <property type="entry name" value="ZF_DKSA_1"/>
    <property type="match status" value="1"/>
</dbReference>
<evidence type="ECO:0000256" key="5">
    <source>
        <dbReference type="HAMAP-Rule" id="MF_00926"/>
    </source>
</evidence>
<keyword evidence="3 5" id="KW-0863">Zinc-finger</keyword>
<dbReference type="Pfam" id="PF01258">
    <property type="entry name" value="zf-dskA_traR"/>
    <property type="match status" value="1"/>
</dbReference>
<sequence>MTDEQLAYFRKKLEDMRNELLSEAHKTISEMTDGGGNFPDPTDRASAESDRNFELRIRDRERKLLSKITEAIERIDEESYGVCDACGEDIGKARLEARPVTAMCIDCKTKQEDFEKAQTG</sequence>
<evidence type="ECO:0000256" key="3">
    <source>
        <dbReference type="ARBA" id="ARBA00022771"/>
    </source>
</evidence>
<organism evidence="10 11">
    <name type="scientific">Candidatus Desulfobia pelagia</name>
    <dbReference type="NCBI Taxonomy" id="2841692"/>
    <lineage>
        <taxon>Bacteria</taxon>
        <taxon>Pseudomonadati</taxon>
        <taxon>Thermodesulfobacteriota</taxon>
        <taxon>Desulfobulbia</taxon>
        <taxon>Desulfobulbales</taxon>
        <taxon>Desulfobulbaceae</taxon>
        <taxon>Candidatus Desulfobia</taxon>
    </lineage>
</organism>
<dbReference type="GO" id="GO:0008270">
    <property type="term" value="F:zinc ion binding"/>
    <property type="evidence" value="ECO:0007669"/>
    <property type="project" value="UniProtKB-UniRule"/>
</dbReference>
<evidence type="ECO:0000259" key="9">
    <source>
        <dbReference type="Pfam" id="PF21157"/>
    </source>
</evidence>
<dbReference type="SUPFAM" id="SSF109635">
    <property type="entry name" value="DnaK suppressor protein DksA, alpha-hairpin domain"/>
    <property type="match status" value="1"/>
</dbReference>
<dbReference type="Pfam" id="PF21157">
    <property type="entry name" value="DksA_N"/>
    <property type="match status" value="1"/>
</dbReference>
<feature type="binding site" evidence="5">
    <location>
        <position position="86"/>
    </location>
    <ligand>
        <name>Zn(2+)</name>
        <dbReference type="ChEBI" id="CHEBI:29105"/>
    </ligand>
</feature>
<dbReference type="AlphaFoldDB" id="A0A8J6TCR6"/>
<dbReference type="GO" id="GO:0010468">
    <property type="term" value="P:regulation of gene expression"/>
    <property type="evidence" value="ECO:0007669"/>
    <property type="project" value="UniProtKB-UniRule"/>
</dbReference>
<dbReference type="SUPFAM" id="SSF57716">
    <property type="entry name" value="Glucocorticoid receptor-like (DNA-binding domain)"/>
    <property type="match status" value="1"/>
</dbReference>
<dbReference type="PANTHER" id="PTHR33823">
    <property type="entry name" value="RNA POLYMERASE-BINDING TRANSCRIPTION FACTOR DKSA-RELATED"/>
    <property type="match status" value="1"/>
</dbReference>
<keyword evidence="1 5" id="KW-0963">Cytoplasm</keyword>
<feature type="binding site" evidence="5">
    <location>
        <position position="83"/>
    </location>
    <ligand>
        <name>Zn(2+)</name>
        <dbReference type="ChEBI" id="CHEBI:29105"/>
    </ligand>
</feature>
<evidence type="ECO:0000256" key="2">
    <source>
        <dbReference type="ARBA" id="ARBA00022723"/>
    </source>
</evidence>
<protein>
    <recommendedName>
        <fullName evidence="5">RNA polymerase-binding transcription factor DksA</fullName>
    </recommendedName>
</protein>
<dbReference type="PANTHER" id="PTHR33823:SF2">
    <property type="entry name" value="RNA POLYMERASE-BINDING TRANSCRIPTION FACTOR DKSA"/>
    <property type="match status" value="1"/>
</dbReference>
<feature type="region of interest" description="Disordered" evidence="7">
    <location>
        <begin position="29"/>
        <end position="49"/>
    </location>
</feature>
<keyword evidence="2 5" id="KW-0479">Metal-binding</keyword>
<comment type="subunit">
    <text evidence="5">Interacts directly with the RNA polymerase.</text>
</comment>
<feature type="domain" description="Zinc finger DksA/TraR C4-type" evidence="8">
    <location>
        <begin position="79"/>
        <end position="112"/>
    </location>
</feature>
<comment type="similarity">
    <text evidence="5">Belongs to the DksA family.</text>
</comment>
<dbReference type="InterPro" id="IPR000962">
    <property type="entry name" value="Znf_DskA_TraR"/>
</dbReference>
<evidence type="ECO:0000313" key="11">
    <source>
        <dbReference type="Proteomes" id="UP000614424"/>
    </source>
</evidence>
<evidence type="ECO:0000256" key="6">
    <source>
        <dbReference type="PROSITE-ProRule" id="PRU00510"/>
    </source>
</evidence>
<dbReference type="GO" id="GO:0005737">
    <property type="term" value="C:cytoplasm"/>
    <property type="evidence" value="ECO:0007669"/>
    <property type="project" value="UniProtKB-SubCell"/>
</dbReference>
<dbReference type="Gene3D" id="1.20.120.910">
    <property type="entry name" value="DksA, coiled-coil domain"/>
    <property type="match status" value="1"/>
</dbReference>
<evidence type="ECO:0000256" key="7">
    <source>
        <dbReference type="SAM" id="MobiDB-lite"/>
    </source>
</evidence>
<proteinExistence type="inferred from homology"/>
<feature type="domain" description="DnaK suppressor protein DksA N-terminal" evidence="9">
    <location>
        <begin position="5"/>
        <end position="75"/>
    </location>
</feature>
<dbReference type="InterPro" id="IPR012784">
    <property type="entry name" value="DksA_RNA_pol-bd"/>
</dbReference>
<evidence type="ECO:0000256" key="1">
    <source>
        <dbReference type="ARBA" id="ARBA00022490"/>
    </source>
</evidence>
<dbReference type="InterPro" id="IPR037187">
    <property type="entry name" value="DnaK_N"/>
</dbReference>
<feature type="binding site" evidence="5">
    <location>
        <position position="107"/>
    </location>
    <ligand>
        <name>Zn(2+)</name>
        <dbReference type="ChEBI" id="CHEBI:29105"/>
    </ligand>
</feature>
<name>A0A8J6TCR6_9BACT</name>